<evidence type="ECO:0000313" key="1">
    <source>
        <dbReference type="EMBL" id="PXY92660.1"/>
    </source>
</evidence>
<keyword evidence="2" id="KW-1185">Reference proteome</keyword>
<accession>A0A2V4DUS4</accession>
<dbReference type="AlphaFoldDB" id="A0A2V4DUS4"/>
<comment type="caution">
    <text evidence="1">The sequence shown here is derived from an EMBL/GenBank/DDBJ whole genome shotgun (WGS) entry which is preliminary data.</text>
</comment>
<reference evidence="1 2" key="1">
    <citation type="submission" date="2018-05" db="EMBL/GenBank/DDBJ databases">
        <title>Reference genomes for bee gut microbiota database.</title>
        <authorList>
            <person name="Ellegaard K.M."/>
        </authorList>
    </citation>
    <scope>NUCLEOTIDE SEQUENCE [LARGE SCALE GENOMIC DNA]</scope>
    <source>
        <strain evidence="1 2">ESL0172</strain>
    </source>
</reference>
<proteinExistence type="predicted"/>
<dbReference type="EMBL" id="QGLO01000003">
    <property type="protein sequence ID" value="PXY92660.1"/>
    <property type="molecule type" value="Genomic_DNA"/>
</dbReference>
<sequence length="71" mass="8015">MIRCLVLKQTTNKIIEEERNHNPIKAKGGISKIASFEETQPTAANIVTSTKIHSPFRLTLIILLLLYLKLV</sequence>
<dbReference type="Proteomes" id="UP000247673">
    <property type="component" value="Unassembled WGS sequence"/>
</dbReference>
<protein>
    <submittedName>
        <fullName evidence="1">Uncharacterized protein</fullName>
    </submittedName>
</protein>
<name>A0A2V4DUS4_9GAMM</name>
<organism evidence="1 2">
    <name type="scientific">Gilliamella apis</name>
    <dbReference type="NCBI Taxonomy" id="1970738"/>
    <lineage>
        <taxon>Bacteria</taxon>
        <taxon>Pseudomonadati</taxon>
        <taxon>Pseudomonadota</taxon>
        <taxon>Gammaproteobacteria</taxon>
        <taxon>Orbales</taxon>
        <taxon>Orbaceae</taxon>
        <taxon>Gilliamella</taxon>
    </lineage>
</organism>
<gene>
    <name evidence="1" type="ORF">DKK78_00865</name>
</gene>
<evidence type="ECO:0000313" key="2">
    <source>
        <dbReference type="Proteomes" id="UP000247673"/>
    </source>
</evidence>